<dbReference type="InterPro" id="IPR000719">
    <property type="entry name" value="Prot_kinase_dom"/>
</dbReference>
<dbReference type="GO" id="GO:0005829">
    <property type="term" value="C:cytosol"/>
    <property type="evidence" value="ECO:0007669"/>
    <property type="project" value="TreeGrafter"/>
</dbReference>
<dbReference type="PANTHER" id="PTHR47096">
    <property type="entry name" value="MISSHAPEN LIKE KINASE 1"/>
    <property type="match status" value="1"/>
</dbReference>
<name>A0A4W6G535_LATCA</name>
<accession>A0A4W6G535</accession>
<dbReference type="AlphaFoldDB" id="A0A4W6G535"/>
<dbReference type="GO" id="GO:0004672">
    <property type="term" value="F:protein kinase activity"/>
    <property type="evidence" value="ECO:0007669"/>
    <property type="project" value="InterPro"/>
</dbReference>
<feature type="domain" description="Protein kinase" evidence="2">
    <location>
        <begin position="25"/>
        <end position="80"/>
    </location>
</feature>
<dbReference type="PROSITE" id="PS00107">
    <property type="entry name" value="PROTEIN_KINASE_ATP"/>
    <property type="match status" value="1"/>
</dbReference>
<dbReference type="InterPro" id="IPR017441">
    <property type="entry name" value="Protein_kinase_ATP_BS"/>
</dbReference>
<dbReference type="GO" id="GO:0005524">
    <property type="term" value="F:ATP binding"/>
    <property type="evidence" value="ECO:0007669"/>
    <property type="project" value="UniProtKB-UniRule"/>
</dbReference>
<keyword evidence="1" id="KW-0547">Nucleotide-binding</keyword>
<dbReference type="Proteomes" id="UP000314980">
    <property type="component" value="Unassembled WGS sequence"/>
</dbReference>
<evidence type="ECO:0000256" key="1">
    <source>
        <dbReference type="PROSITE-ProRule" id="PRU10141"/>
    </source>
</evidence>
<evidence type="ECO:0000313" key="3">
    <source>
        <dbReference type="Ensembl" id="ENSLCAP00010058549.1"/>
    </source>
</evidence>
<reference evidence="4" key="1">
    <citation type="submission" date="2015-09" db="EMBL/GenBank/DDBJ databases">
        <authorList>
            <person name="Sai Rama Sridatta P."/>
        </authorList>
    </citation>
    <scope>NUCLEOTIDE SEQUENCE [LARGE SCALE GENOMIC DNA]</scope>
</reference>
<proteinExistence type="predicted"/>
<dbReference type="Ensembl" id="ENSLCAT00010060149.1">
    <property type="protein sequence ID" value="ENSLCAP00010058549.1"/>
    <property type="gene ID" value="ENSLCAG00010027240.1"/>
</dbReference>
<protein>
    <submittedName>
        <fullName evidence="3">Mitogen-activated protein kinase kinase kinase kinase 4</fullName>
    </submittedName>
</protein>
<keyword evidence="4" id="KW-1185">Reference proteome</keyword>
<evidence type="ECO:0000313" key="4">
    <source>
        <dbReference type="Proteomes" id="UP000314980"/>
    </source>
</evidence>
<dbReference type="PROSITE" id="PS50011">
    <property type="entry name" value="PROTEIN_KINASE_DOM"/>
    <property type="match status" value="1"/>
</dbReference>
<feature type="binding site" evidence="1">
    <location>
        <position position="54"/>
    </location>
    <ligand>
        <name>ATP</name>
        <dbReference type="ChEBI" id="CHEBI:30616"/>
    </ligand>
</feature>
<organism evidence="3 4">
    <name type="scientific">Lates calcarifer</name>
    <name type="common">Barramundi</name>
    <name type="synonym">Holocentrus calcarifer</name>
    <dbReference type="NCBI Taxonomy" id="8187"/>
    <lineage>
        <taxon>Eukaryota</taxon>
        <taxon>Metazoa</taxon>
        <taxon>Chordata</taxon>
        <taxon>Craniata</taxon>
        <taxon>Vertebrata</taxon>
        <taxon>Euteleostomi</taxon>
        <taxon>Actinopterygii</taxon>
        <taxon>Neopterygii</taxon>
        <taxon>Teleostei</taxon>
        <taxon>Neoteleostei</taxon>
        <taxon>Acanthomorphata</taxon>
        <taxon>Carangaria</taxon>
        <taxon>Carangaria incertae sedis</taxon>
        <taxon>Centropomidae</taxon>
        <taxon>Lates</taxon>
    </lineage>
</organism>
<dbReference type="PANTHER" id="PTHR47096:SF1">
    <property type="entry name" value="MISSHAPEN LIKE KINASE 1"/>
    <property type="match status" value="1"/>
</dbReference>
<dbReference type="SUPFAM" id="SSF56112">
    <property type="entry name" value="Protein kinase-like (PK-like)"/>
    <property type="match status" value="1"/>
</dbReference>
<dbReference type="InterPro" id="IPR011009">
    <property type="entry name" value="Kinase-like_dom_sf"/>
</dbReference>
<reference evidence="3" key="3">
    <citation type="submission" date="2025-09" db="UniProtKB">
        <authorList>
            <consortium name="Ensembl"/>
        </authorList>
    </citation>
    <scope>IDENTIFICATION</scope>
</reference>
<evidence type="ECO:0000259" key="2">
    <source>
        <dbReference type="PROSITE" id="PS50011"/>
    </source>
</evidence>
<gene>
    <name evidence="3" type="primary">MAP4K4</name>
</gene>
<keyword evidence="1" id="KW-0067">ATP-binding</keyword>
<dbReference type="Gene3D" id="3.30.200.20">
    <property type="entry name" value="Phosphorylase Kinase, domain 1"/>
    <property type="match status" value="1"/>
</dbReference>
<reference evidence="3" key="2">
    <citation type="submission" date="2025-08" db="UniProtKB">
        <authorList>
            <consortium name="Ensembl"/>
        </authorList>
    </citation>
    <scope>IDENTIFICATION</scope>
</reference>
<dbReference type="GeneTree" id="ENSGT00940000155063"/>
<dbReference type="InterPro" id="IPR051700">
    <property type="entry name" value="STE20_Ser-Thr_kinase"/>
</dbReference>
<sequence length="80" mass="8688">MANDSPAKSLVDIDLASLRDPAGIFELVEVVGNGTYGQVYKGRHVKTGQLAAIKVMDVTEVNEEEAVRVLQHLLKKIGQI</sequence>